<keyword evidence="3" id="KW-1185">Reference proteome</keyword>
<protein>
    <submittedName>
        <fullName evidence="2">Uncharacterized protein</fullName>
    </submittedName>
</protein>
<name>A0A2H4UV39_9VIRU</name>
<evidence type="ECO:0000256" key="1">
    <source>
        <dbReference type="SAM" id="MobiDB-lite"/>
    </source>
</evidence>
<feature type="region of interest" description="Disordered" evidence="1">
    <location>
        <begin position="406"/>
        <end position="463"/>
    </location>
</feature>
<dbReference type="EMBL" id="MF782455">
    <property type="protein sequence ID" value="ATZ80793.1"/>
    <property type="molecule type" value="Genomic_DNA"/>
</dbReference>
<feature type="compositionally biased region" description="Polar residues" evidence="1">
    <location>
        <begin position="406"/>
        <end position="416"/>
    </location>
</feature>
<gene>
    <name evidence="2" type="ORF">BMW23_0747</name>
</gene>
<accession>A0A2H4UV39</accession>
<proteinExistence type="predicted"/>
<sequence>MYFTSTLSASTSNHSIQATQVIRRMSTIGELFASSCAVLPLPPVVQQKQQGTSKDVPFDVETAVSEILGILGEPAKIRDQLHTDMTKLFHHYREEQYSRLASRYDCVAEGSTFAKVEELWHYLTTNAVRLNAQTAIVVKCNHERYQYFAKIVSLSVSKDGKQMLSEVLNTVNEEIGKDLWLSVFIDAKTHDVVFLIKENYTLDQRLSTLDCRWAASFFALYDLLKKGVGEYDVRTSSAFYDAINSKLWLSSSENEDQRSLLQEIEFCEYPNHQNVFSFIHEIGMQMGLFVRVVNNDNVPMITIVPVQKRSNIDVPPHSNAPVSVQVQNYVQHRSNTPVRNYVQHRPDMSAQNYVQHRPNMSAQNYVQHRSDMSAQNYVQHRPNMSAQNYVQHRSDMSAQNYVQPQARSCSGASRRSFTPGHHRSNMPTSNYVQPQVRGGFSSSGRSSGHSSGRTSTPVRGYRQ</sequence>
<evidence type="ECO:0000313" key="3">
    <source>
        <dbReference type="Proteomes" id="UP000240325"/>
    </source>
</evidence>
<reference evidence="2" key="1">
    <citation type="journal article" date="2017" name="Elife">
        <title>The kinetoplastid-infecting Bodo saltans virus (BsV), a window into the most abundant giant viruses in the sea.</title>
        <authorList>
            <person name="Deeg C.M."/>
            <person name="Chow C.-E.T."/>
            <person name="Suttle C.A."/>
        </authorList>
    </citation>
    <scope>NUCLEOTIDE SEQUENCE</scope>
    <source>
        <strain evidence="2">NG1</strain>
    </source>
</reference>
<dbReference type="Proteomes" id="UP000240325">
    <property type="component" value="Segment"/>
</dbReference>
<feature type="compositionally biased region" description="Low complexity" evidence="1">
    <location>
        <begin position="437"/>
        <end position="455"/>
    </location>
</feature>
<organism evidence="2">
    <name type="scientific">Bodo saltans virus</name>
    <dbReference type="NCBI Taxonomy" id="2024608"/>
    <lineage>
        <taxon>Viruses</taxon>
        <taxon>Varidnaviria</taxon>
        <taxon>Bamfordvirae</taxon>
        <taxon>Nucleocytoviricota</taxon>
        <taxon>Megaviricetes</taxon>
        <taxon>Imitervirales</taxon>
        <taxon>Mimiviridae</taxon>
        <taxon>Klosneuvirinae</taxon>
        <taxon>Theiavirus</taxon>
        <taxon>Theiavirus salishense</taxon>
    </lineage>
</organism>
<evidence type="ECO:0000313" key="2">
    <source>
        <dbReference type="EMBL" id="ATZ80793.1"/>
    </source>
</evidence>